<dbReference type="PANTHER" id="PTHR40633">
    <property type="entry name" value="MATRIX PROTEIN, PUTATIVE (AFU_ORTHOLOGUE AFUA_8G05410)-RELATED"/>
    <property type="match status" value="1"/>
</dbReference>
<name>A0A0D2D157_9EURO</name>
<evidence type="ECO:0000259" key="4">
    <source>
        <dbReference type="Pfam" id="PF10342"/>
    </source>
</evidence>
<feature type="compositionally biased region" description="Low complexity" evidence="2">
    <location>
        <begin position="115"/>
        <end position="153"/>
    </location>
</feature>
<dbReference type="Pfam" id="PF10342">
    <property type="entry name" value="Kre9_KNH"/>
    <property type="match status" value="1"/>
</dbReference>
<dbReference type="GeneID" id="25326732"/>
<feature type="region of interest" description="Disordered" evidence="2">
    <location>
        <begin position="115"/>
        <end position="210"/>
    </location>
</feature>
<evidence type="ECO:0000256" key="2">
    <source>
        <dbReference type="SAM" id="MobiDB-lite"/>
    </source>
</evidence>
<dbReference type="RefSeq" id="XP_013316726.1">
    <property type="nucleotide sequence ID" value="XM_013461272.1"/>
</dbReference>
<evidence type="ECO:0000313" key="6">
    <source>
        <dbReference type="Proteomes" id="UP000054342"/>
    </source>
</evidence>
<dbReference type="HOGENOM" id="CLU_065618_3_1_1"/>
<feature type="compositionally biased region" description="Low complexity" evidence="2">
    <location>
        <begin position="166"/>
        <end position="210"/>
    </location>
</feature>
<proteinExistence type="predicted"/>
<reference evidence="5 6" key="1">
    <citation type="submission" date="2015-01" db="EMBL/GenBank/DDBJ databases">
        <title>The Genome Sequence of Exophiala xenobiotica CBS118157.</title>
        <authorList>
            <consortium name="The Broad Institute Genomics Platform"/>
            <person name="Cuomo C."/>
            <person name="de Hoog S."/>
            <person name="Gorbushina A."/>
            <person name="Stielow B."/>
            <person name="Teixiera M."/>
            <person name="Abouelleil A."/>
            <person name="Chapman S.B."/>
            <person name="Priest M."/>
            <person name="Young S.K."/>
            <person name="Wortman J."/>
            <person name="Nusbaum C."/>
            <person name="Birren B."/>
        </authorList>
    </citation>
    <scope>NUCLEOTIDE SEQUENCE [LARGE SCALE GENOMIC DNA]</scope>
    <source>
        <strain evidence="5 6">CBS 118157</strain>
    </source>
</reference>
<accession>A0A0D2D157</accession>
<dbReference type="PANTHER" id="PTHR40633:SF1">
    <property type="entry name" value="GPI ANCHORED SERINE-THREONINE RICH PROTEIN (AFU_ORTHOLOGUE AFUA_1G03630)"/>
    <property type="match status" value="1"/>
</dbReference>
<dbReference type="Proteomes" id="UP000054342">
    <property type="component" value="Unassembled WGS sequence"/>
</dbReference>
<evidence type="ECO:0000313" key="5">
    <source>
        <dbReference type="EMBL" id="KIW56142.1"/>
    </source>
</evidence>
<dbReference type="STRING" id="348802.A0A0D2D157"/>
<evidence type="ECO:0000256" key="1">
    <source>
        <dbReference type="ARBA" id="ARBA00022729"/>
    </source>
</evidence>
<keyword evidence="1 3" id="KW-0732">Signal</keyword>
<organism evidence="5 6">
    <name type="scientific">Exophiala xenobiotica</name>
    <dbReference type="NCBI Taxonomy" id="348802"/>
    <lineage>
        <taxon>Eukaryota</taxon>
        <taxon>Fungi</taxon>
        <taxon>Dikarya</taxon>
        <taxon>Ascomycota</taxon>
        <taxon>Pezizomycotina</taxon>
        <taxon>Eurotiomycetes</taxon>
        <taxon>Chaetothyriomycetidae</taxon>
        <taxon>Chaetothyriales</taxon>
        <taxon>Herpotrichiellaceae</taxon>
        <taxon>Exophiala</taxon>
    </lineage>
</organism>
<feature type="domain" description="Yeast cell wall synthesis Kre9/Knh1-like N-terminal" evidence="4">
    <location>
        <begin position="31"/>
        <end position="110"/>
    </location>
</feature>
<evidence type="ECO:0000256" key="3">
    <source>
        <dbReference type="SAM" id="SignalP"/>
    </source>
</evidence>
<feature type="chain" id="PRO_5002240120" description="Yeast cell wall synthesis Kre9/Knh1-like N-terminal domain-containing protein" evidence="3">
    <location>
        <begin position="20"/>
        <end position="235"/>
    </location>
</feature>
<feature type="signal peptide" evidence="3">
    <location>
        <begin position="1"/>
        <end position="19"/>
    </location>
</feature>
<dbReference type="PROSITE" id="PS51257">
    <property type="entry name" value="PROKAR_LIPOPROTEIN"/>
    <property type="match status" value="1"/>
</dbReference>
<dbReference type="OrthoDB" id="5589325at2759"/>
<dbReference type="InterPro" id="IPR018466">
    <property type="entry name" value="Kre9/Knh1-like_N"/>
</dbReference>
<dbReference type="InterPro" id="IPR052982">
    <property type="entry name" value="SRP1/TIP1-like"/>
</dbReference>
<feature type="compositionally biased region" description="Polar residues" evidence="2">
    <location>
        <begin position="155"/>
        <end position="165"/>
    </location>
</feature>
<protein>
    <recommendedName>
        <fullName evidence="4">Yeast cell wall synthesis Kre9/Knh1-like N-terminal domain-containing protein</fullName>
    </recommendedName>
</protein>
<gene>
    <name evidence="5" type="ORF">PV05_04824</name>
</gene>
<keyword evidence="6" id="KW-1185">Reference proteome</keyword>
<dbReference type="EMBL" id="KN847319">
    <property type="protein sequence ID" value="KIW56142.1"/>
    <property type="molecule type" value="Genomic_DNA"/>
</dbReference>
<sequence length="235" mass="23643">MFLSKALILGASLYSCALAQTKIAFTHVPAVVVAGESYNITWGGGDGTSVTITLREGDPNELKTIDTLADSVSDNFFLWTVSKDLKTASDYALQITQGQNDINYSGQFSLTGGTGSSTISASGTTTATASHNSTAGITSTSTTGTASLGTGSAIPRNTTFSSATMSRTTTSLPSTITETSSESATFGDVTSTSAAPTPTAAATTSAPNSNSARVAQLGSSAALVMGIFAAVLCLS</sequence>
<dbReference type="AlphaFoldDB" id="A0A0D2D157"/>